<protein>
    <recommendedName>
        <fullName evidence="1">HD domain-containing protein</fullName>
    </recommendedName>
</protein>
<dbReference type="InterPro" id="IPR003607">
    <property type="entry name" value="HD/PDEase_dom"/>
</dbReference>
<accession>A0A1M6J4T6</accession>
<dbReference type="SUPFAM" id="SSF109604">
    <property type="entry name" value="HD-domain/PDEase-like"/>
    <property type="match status" value="1"/>
</dbReference>
<reference evidence="3" key="1">
    <citation type="submission" date="2016-11" db="EMBL/GenBank/DDBJ databases">
        <authorList>
            <person name="Varghese N."/>
            <person name="Submissions S."/>
        </authorList>
    </citation>
    <scope>NUCLEOTIDE SEQUENCE [LARGE SCALE GENOMIC DNA]</scope>
    <source>
        <strain evidence="3">DSM 16219</strain>
    </source>
</reference>
<keyword evidence="3" id="KW-1185">Reference proteome</keyword>
<dbReference type="EMBL" id="FQZU01000007">
    <property type="protein sequence ID" value="SHJ41735.1"/>
    <property type="molecule type" value="Genomic_DNA"/>
</dbReference>
<gene>
    <name evidence="2" type="ORF">SAMN02745216_01625</name>
</gene>
<dbReference type="STRING" id="1121393.SAMN02745216_01625"/>
<evidence type="ECO:0000313" key="3">
    <source>
        <dbReference type="Proteomes" id="UP000183994"/>
    </source>
</evidence>
<proteinExistence type="predicted"/>
<sequence>MDPIEIIKRYYDPESKAYAMLVNHSTWVADKSVALAKRIGPGSIDLDFLHEAAMLHDIGIFATNAPGLDCHGDLHYLHHGIEGKKILDADNMPRHGLVCERHVGVGIPKEEAALLNMGLPERDMLPLSQEEKIICYVDKFHSKNGHAEGVTKSVDQVARGLAKFGEEKVAIFQQWVKEFGLP</sequence>
<dbReference type="Gene3D" id="1.10.3210.10">
    <property type="entry name" value="Hypothetical protein af1432"/>
    <property type="match status" value="1"/>
</dbReference>
<dbReference type="RefSeq" id="WP_073474783.1">
    <property type="nucleotide sequence ID" value="NZ_FQZU01000007.1"/>
</dbReference>
<name>A0A1M6J4T6_9BACT</name>
<dbReference type="Proteomes" id="UP000183994">
    <property type="component" value="Unassembled WGS sequence"/>
</dbReference>
<dbReference type="PANTHER" id="PTHR35795:SF1">
    <property type="entry name" value="BIS(5'-NUCLEOSYL)-TETRAPHOSPHATASE, SYMMETRICAL"/>
    <property type="match status" value="1"/>
</dbReference>
<feature type="domain" description="HD" evidence="1">
    <location>
        <begin position="22"/>
        <end position="141"/>
    </location>
</feature>
<evidence type="ECO:0000313" key="2">
    <source>
        <dbReference type="EMBL" id="SHJ41735.1"/>
    </source>
</evidence>
<dbReference type="Pfam" id="PF01966">
    <property type="entry name" value="HD"/>
    <property type="match status" value="1"/>
</dbReference>
<organism evidence="2 3">
    <name type="scientific">Desulfatibacillum alkenivorans DSM 16219</name>
    <dbReference type="NCBI Taxonomy" id="1121393"/>
    <lineage>
        <taxon>Bacteria</taxon>
        <taxon>Pseudomonadati</taxon>
        <taxon>Thermodesulfobacteriota</taxon>
        <taxon>Desulfobacteria</taxon>
        <taxon>Desulfobacterales</taxon>
        <taxon>Desulfatibacillaceae</taxon>
        <taxon>Desulfatibacillum</taxon>
    </lineage>
</organism>
<dbReference type="OrthoDB" id="1722553at2"/>
<dbReference type="CDD" id="cd00077">
    <property type="entry name" value="HDc"/>
    <property type="match status" value="1"/>
</dbReference>
<dbReference type="PANTHER" id="PTHR35795">
    <property type="entry name" value="SLR1885 PROTEIN"/>
    <property type="match status" value="1"/>
</dbReference>
<dbReference type="AlphaFoldDB" id="A0A1M6J4T6"/>
<evidence type="ECO:0000259" key="1">
    <source>
        <dbReference type="Pfam" id="PF01966"/>
    </source>
</evidence>
<dbReference type="InterPro" id="IPR006674">
    <property type="entry name" value="HD_domain"/>
</dbReference>
<dbReference type="InterPro" id="IPR051094">
    <property type="entry name" value="Diverse_Catalytic_Enzymes"/>
</dbReference>